<accession>A0ABN8SH03</accession>
<evidence type="ECO:0000313" key="1">
    <source>
        <dbReference type="EMBL" id="CAH3190915.1"/>
    </source>
</evidence>
<comment type="caution">
    <text evidence="1">The sequence shown here is derived from an EMBL/GenBank/DDBJ whole genome shotgun (WGS) entry which is preliminary data.</text>
</comment>
<proteinExistence type="predicted"/>
<protein>
    <submittedName>
        <fullName evidence="1">Uncharacterized protein</fullName>
    </submittedName>
</protein>
<gene>
    <name evidence="1" type="ORF">PEVE_00021043</name>
</gene>
<organism evidence="1 2">
    <name type="scientific">Porites evermanni</name>
    <dbReference type="NCBI Taxonomy" id="104178"/>
    <lineage>
        <taxon>Eukaryota</taxon>
        <taxon>Metazoa</taxon>
        <taxon>Cnidaria</taxon>
        <taxon>Anthozoa</taxon>
        <taxon>Hexacorallia</taxon>
        <taxon>Scleractinia</taxon>
        <taxon>Fungiina</taxon>
        <taxon>Poritidae</taxon>
        <taxon>Porites</taxon>
    </lineage>
</organism>
<sequence length="184" mass="21670">MVLGNLRPQNNITTKCACEPTAAYIHVNTIDPGWMYTHWARDQDTLKIAWRYYSPSCLASLPNRFYIQIARKGTYGVYCNLRMKTPFIKEVAVWSHHGHHQGKTKYLFNYTLPYNSTNSTKPFHDVRFFKLVSLRKRSKLYAHLKLDIPDSWKEDIRALKFKNFLLNLFDNEVNNNNFGVFSIQ</sequence>
<dbReference type="Proteomes" id="UP001159427">
    <property type="component" value="Unassembled WGS sequence"/>
</dbReference>
<evidence type="ECO:0000313" key="2">
    <source>
        <dbReference type="Proteomes" id="UP001159427"/>
    </source>
</evidence>
<reference evidence="1 2" key="1">
    <citation type="submission" date="2022-05" db="EMBL/GenBank/DDBJ databases">
        <authorList>
            <consortium name="Genoscope - CEA"/>
            <person name="William W."/>
        </authorList>
    </citation>
    <scope>NUCLEOTIDE SEQUENCE [LARGE SCALE GENOMIC DNA]</scope>
</reference>
<keyword evidence="2" id="KW-1185">Reference proteome</keyword>
<dbReference type="EMBL" id="CALNXI010002818">
    <property type="protein sequence ID" value="CAH3190915.1"/>
    <property type="molecule type" value="Genomic_DNA"/>
</dbReference>
<name>A0ABN8SH03_9CNID</name>